<name>A0A8J5X2G0_ZIZPA</name>
<organism evidence="2 3">
    <name type="scientific">Zizania palustris</name>
    <name type="common">Northern wild rice</name>
    <dbReference type="NCBI Taxonomy" id="103762"/>
    <lineage>
        <taxon>Eukaryota</taxon>
        <taxon>Viridiplantae</taxon>
        <taxon>Streptophyta</taxon>
        <taxon>Embryophyta</taxon>
        <taxon>Tracheophyta</taxon>
        <taxon>Spermatophyta</taxon>
        <taxon>Magnoliopsida</taxon>
        <taxon>Liliopsida</taxon>
        <taxon>Poales</taxon>
        <taxon>Poaceae</taxon>
        <taxon>BOP clade</taxon>
        <taxon>Oryzoideae</taxon>
        <taxon>Oryzeae</taxon>
        <taxon>Zizaniinae</taxon>
        <taxon>Zizania</taxon>
    </lineage>
</organism>
<accession>A0A8J5X2G0</accession>
<evidence type="ECO:0000256" key="1">
    <source>
        <dbReference type="SAM" id="MobiDB-lite"/>
    </source>
</evidence>
<reference evidence="2" key="2">
    <citation type="submission" date="2021-02" db="EMBL/GenBank/DDBJ databases">
        <authorList>
            <person name="Kimball J.A."/>
            <person name="Haas M.W."/>
            <person name="Macchietto M."/>
            <person name="Kono T."/>
            <person name="Duquette J."/>
            <person name="Shao M."/>
        </authorList>
    </citation>
    <scope>NUCLEOTIDE SEQUENCE</scope>
    <source>
        <tissue evidence="2">Fresh leaf tissue</tissue>
    </source>
</reference>
<evidence type="ECO:0000313" key="2">
    <source>
        <dbReference type="EMBL" id="KAG8100716.1"/>
    </source>
</evidence>
<comment type="caution">
    <text evidence="2">The sequence shown here is derived from an EMBL/GenBank/DDBJ whole genome shotgun (WGS) entry which is preliminary data.</text>
</comment>
<sequence length="77" mass="8276">MHQPEAVSHMTTVKDKGDLVGGADEGGKGQGITLAPHGDGEHHVVLTTAPPLVCIHRLLRRTYTRSLGCNDIIVRQL</sequence>
<protein>
    <submittedName>
        <fullName evidence="2">Uncharacterized protein</fullName>
    </submittedName>
</protein>
<dbReference type="Proteomes" id="UP000729402">
    <property type="component" value="Unassembled WGS sequence"/>
</dbReference>
<feature type="region of interest" description="Disordered" evidence="1">
    <location>
        <begin position="1"/>
        <end position="36"/>
    </location>
</feature>
<reference evidence="2" key="1">
    <citation type="journal article" date="2021" name="bioRxiv">
        <title>Whole Genome Assembly and Annotation of Northern Wild Rice, Zizania palustris L., Supports a Whole Genome Duplication in the Zizania Genus.</title>
        <authorList>
            <person name="Haas M."/>
            <person name="Kono T."/>
            <person name="Macchietto M."/>
            <person name="Millas R."/>
            <person name="McGilp L."/>
            <person name="Shao M."/>
            <person name="Duquette J."/>
            <person name="Hirsch C.N."/>
            <person name="Kimball J."/>
        </authorList>
    </citation>
    <scope>NUCLEOTIDE SEQUENCE</scope>
    <source>
        <tissue evidence="2">Fresh leaf tissue</tissue>
    </source>
</reference>
<proteinExistence type="predicted"/>
<keyword evidence="3" id="KW-1185">Reference proteome</keyword>
<gene>
    <name evidence="2" type="ORF">GUJ93_ZPchr0013g37080</name>
</gene>
<dbReference type="EMBL" id="JAAALK010000079">
    <property type="protein sequence ID" value="KAG8100716.1"/>
    <property type="molecule type" value="Genomic_DNA"/>
</dbReference>
<feature type="compositionally biased region" description="Gly residues" evidence="1">
    <location>
        <begin position="19"/>
        <end position="30"/>
    </location>
</feature>
<dbReference type="AlphaFoldDB" id="A0A8J5X2G0"/>
<evidence type="ECO:0000313" key="3">
    <source>
        <dbReference type="Proteomes" id="UP000729402"/>
    </source>
</evidence>